<dbReference type="EMBL" id="MU129107">
    <property type="protein sequence ID" value="KAF9506535.1"/>
    <property type="molecule type" value="Genomic_DNA"/>
</dbReference>
<evidence type="ECO:0000313" key="2">
    <source>
        <dbReference type="EMBL" id="KAF9506535.1"/>
    </source>
</evidence>
<reference evidence="2" key="1">
    <citation type="journal article" date="2020" name="Nat. Commun.">
        <title>Large-scale genome sequencing of mycorrhizal fungi provides insights into the early evolution of symbiotic traits.</title>
        <authorList>
            <person name="Miyauchi S."/>
            <person name="Kiss E."/>
            <person name="Kuo A."/>
            <person name="Drula E."/>
            <person name="Kohler A."/>
            <person name="Sanchez-Garcia M."/>
            <person name="Morin E."/>
            <person name="Andreopoulos B."/>
            <person name="Barry K.W."/>
            <person name="Bonito G."/>
            <person name="Buee M."/>
            <person name="Carver A."/>
            <person name="Chen C."/>
            <person name="Cichocki N."/>
            <person name="Clum A."/>
            <person name="Culley D."/>
            <person name="Crous P.W."/>
            <person name="Fauchery L."/>
            <person name="Girlanda M."/>
            <person name="Hayes R.D."/>
            <person name="Keri Z."/>
            <person name="LaButti K."/>
            <person name="Lipzen A."/>
            <person name="Lombard V."/>
            <person name="Magnuson J."/>
            <person name="Maillard F."/>
            <person name="Murat C."/>
            <person name="Nolan M."/>
            <person name="Ohm R.A."/>
            <person name="Pangilinan J."/>
            <person name="Pereira M.F."/>
            <person name="Perotto S."/>
            <person name="Peter M."/>
            <person name="Pfister S."/>
            <person name="Riley R."/>
            <person name="Sitrit Y."/>
            <person name="Stielow J.B."/>
            <person name="Szollosi G."/>
            <person name="Zifcakova L."/>
            <person name="Stursova M."/>
            <person name="Spatafora J.W."/>
            <person name="Tedersoo L."/>
            <person name="Vaario L.M."/>
            <person name="Yamada A."/>
            <person name="Yan M."/>
            <person name="Wang P."/>
            <person name="Xu J."/>
            <person name="Bruns T."/>
            <person name="Baldrian P."/>
            <person name="Vilgalys R."/>
            <person name="Dunand C."/>
            <person name="Henrissat B."/>
            <person name="Grigoriev I.V."/>
            <person name="Hibbett D."/>
            <person name="Nagy L.G."/>
            <person name="Martin F.M."/>
        </authorList>
    </citation>
    <scope>NUCLEOTIDE SEQUENCE</scope>
    <source>
        <strain evidence="2">UP504</strain>
    </source>
</reference>
<protein>
    <submittedName>
        <fullName evidence="2">Uncharacterized protein</fullName>
    </submittedName>
</protein>
<keyword evidence="3" id="KW-1185">Reference proteome</keyword>
<name>A0A9P6AJM7_9AGAM</name>
<feature type="compositionally biased region" description="Low complexity" evidence="1">
    <location>
        <begin position="98"/>
        <end position="108"/>
    </location>
</feature>
<dbReference type="AlphaFoldDB" id="A0A9P6AJM7"/>
<feature type="region of interest" description="Disordered" evidence="1">
    <location>
        <begin position="1"/>
        <end position="28"/>
    </location>
</feature>
<organism evidence="2 3">
    <name type="scientific">Hydnum rufescens UP504</name>
    <dbReference type="NCBI Taxonomy" id="1448309"/>
    <lineage>
        <taxon>Eukaryota</taxon>
        <taxon>Fungi</taxon>
        <taxon>Dikarya</taxon>
        <taxon>Basidiomycota</taxon>
        <taxon>Agaricomycotina</taxon>
        <taxon>Agaricomycetes</taxon>
        <taxon>Cantharellales</taxon>
        <taxon>Hydnaceae</taxon>
        <taxon>Hydnum</taxon>
    </lineage>
</organism>
<evidence type="ECO:0000313" key="3">
    <source>
        <dbReference type="Proteomes" id="UP000886523"/>
    </source>
</evidence>
<gene>
    <name evidence="2" type="ORF">BS47DRAFT_395151</name>
</gene>
<sequence length="154" mass="16787">MAQIDRTDRWASNGRPRTKSHSGLHLKVSPDTAPHEFVSRGCHAVTSVAAVPELCSYKPGVEFNDILRKSRTENPRSSLLLMALSTNRDRQDRMIEISSASHPPRSSSKGGLSQHGPPIPRVSLPHPEDRQLWMTSSACCSSTSGASNGAILFE</sequence>
<feature type="region of interest" description="Disordered" evidence="1">
    <location>
        <begin position="90"/>
        <end position="126"/>
    </location>
</feature>
<proteinExistence type="predicted"/>
<evidence type="ECO:0000256" key="1">
    <source>
        <dbReference type="SAM" id="MobiDB-lite"/>
    </source>
</evidence>
<comment type="caution">
    <text evidence="2">The sequence shown here is derived from an EMBL/GenBank/DDBJ whole genome shotgun (WGS) entry which is preliminary data.</text>
</comment>
<dbReference type="Proteomes" id="UP000886523">
    <property type="component" value="Unassembled WGS sequence"/>
</dbReference>
<accession>A0A9P6AJM7</accession>